<dbReference type="InterPro" id="IPR006233">
    <property type="entry name" value="Cys_b_lyase_bac"/>
</dbReference>
<comment type="similarity">
    <text evidence="2 6">Belongs to the trans-sulfuration enzymes family.</text>
</comment>
<dbReference type="InterPro" id="IPR015421">
    <property type="entry name" value="PyrdxlP-dep_Trfase_major"/>
</dbReference>
<feature type="region of interest" description="Disordered" evidence="7">
    <location>
        <begin position="1"/>
        <end position="40"/>
    </location>
</feature>
<gene>
    <name evidence="8" type="ORF">GCM10007859_06560</name>
</gene>
<dbReference type="PIRSF" id="PIRSF001434">
    <property type="entry name" value="CGS"/>
    <property type="match status" value="1"/>
</dbReference>
<evidence type="ECO:0000256" key="2">
    <source>
        <dbReference type="ARBA" id="ARBA00009077"/>
    </source>
</evidence>
<evidence type="ECO:0000256" key="7">
    <source>
        <dbReference type="SAM" id="MobiDB-lite"/>
    </source>
</evidence>
<comment type="cofactor">
    <cofactor evidence="1 6">
        <name>pyridoxal 5'-phosphate</name>
        <dbReference type="ChEBI" id="CHEBI:597326"/>
    </cofactor>
</comment>
<dbReference type="Pfam" id="PF01053">
    <property type="entry name" value="Cys_Met_Meta_PP"/>
    <property type="match status" value="1"/>
</dbReference>
<dbReference type="InterPro" id="IPR015422">
    <property type="entry name" value="PyrdxlP-dep_Trfase_small"/>
</dbReference>
<organism evidence="8 9">
    <name type="scientific">Brevundimonas denitrificans</name>
    <dbReference type="NCBI Taxonomy" id="1443434"/>
    <lineage>
        <taxon>Bacteria</taxon>
        <taxon>Pseudomonadati</taxon>
        <taxon>Pseudomonadota</taxon>
        <taxon>Alphaproteobacteria</taxon>
        <taxon>Caulobacterales</taxon>
        <taxon>Caulobacteraceae</taxon>
        <taxon>Brevundimonas</taxon>
    </lineage>
</organism>
<keyword evidence="4" id="KW-0456">Lyase</keyword>
<evidence type="ECO:0000313" key="9">
    <source>
        <dbReference type="Proteomes" id="UP001156921"/>
    </source>
</evidence>
<dbReference type="InterPro" id="IPR015424">
    <property type="entry name" value="PyrdxlP-dep_Trfase"/>
</dbReference>
<evidence type="ECO:0000313" key="8">
    <source>
        <dbReference type="EMBL" id="GLS00649.1"/>
    </source>
</evidence>
<dbReference type="Gene3D" id="3.40.640.10">
    <property type="entry name" value="Type I PLP-dependent aspartate aminotransferase-like (Major domain)"/>
    <property type="match status" value="1"/>
</dbReference>
<dbReference type="PANTHER" id="PTHR43500:SF1">
    <property type="entry name" value="CYSTATHIONINE BETA-LYASE-RELATED"/>
    <property type="match status" value="1"/>
</dbReference>
<protein>
    <submittedName>
        <fullName evidence="8">Cystathionine beta-lyase</fullName>
    </submittedName>
</protein>
<reference evidence="9" key="1">
    <citation type="journal article" date="2019" name="Int. J. Syst. Evol. Microbiol.">
        <title>The Global Catalogue of Microorganisms (GCM) 10K type strain sequencing project: providing services to taxonomists for standard genome sequencing and annotation.</title>
        <authorList>
            <consortium name="The Broad Institute Genomics Platform"/>
            <consortium name="The Broad Institute Genome Sequencing Center for Infectious Disease"/>
            <person name="Wu L."/>
            <person name="Ma J."/>
        </authorList>
    </citation>
    <scope>NUCLEOTIDE SEQUENCE [LARGE SCALE GENOMIC DNA]</scope>
    <source>
        <strain evidence="9">NBRC 110107</strain>
    </source>
</reference>
<evidence type="ECO:0000256" key="1">
    <source>
        <dbReference type="ARBA" id="ARBA00001933"/>
    </source>
</evidence>
<keyword evidence="9" id="KW-1185">Reference proteome</keyword>
<evidence type="ECO:0000256" key="5">
    <source>
        <dbReference type="ARBA" id="ARBA00047517"/>
    </source>
</evidence>
<keyword evidence="3 6" id="KW-0663">Pyridoxal phosphate</keyword>
<evidence type="ECO:0000256" key="6">
    <source>
        <dbReference type="RuleBase" id="RU362118"/>
    </source>
</evidence>
<sequence length="402" mass="42963">MKAEPQPSVPARMTDRTDRTRLIASATRRGKGRRPVAPPIERASTLLNDTPGAMRDDSQGPVYGIEDLSAARELRDLLCDLEGAADAWLVPSGLAAVTVPLTALLRHGDEVLTTDALYGPSRRFLRRHLGARGITTAFHAAGAATDDILAAITDRTRLLLIESPASLTFEMLDVPALAAACRARGVLTVMDNTWASGLAFKPLAFGVDVSVQAVTKYVAGHSDLLMGSIAVADPKVGRAIAETLEDLGWRVSPDDAWLALRGLRTLPLRYLEQARSARMVADWLNARPEVAEILYPALPGAAGHDLWARDYAGAASLFGVVMRGGGEAAAHALMTALKLFGLGYSWGGFESLITHETGQLSGRRWPPVLAGQLLRLHVGLEDPHDLIADLESGLAAWRAALS</sequence>
<accession>A0ABQ6BGU1</accession>
<dbReference type="SUPFAM" id="SSF53383">
    <property type="entry name" value="PLP-dependent transferases"/>
    <property type="match status" value="1"/>
</dbReference>
<dbReference type="Gene3D" id="3.90.1150.10">
    <property type="entry name" value="Aspartate Aminotransferase, domain 1"/>
    <property type="match status" value="1"/>
</dbReference>
<proteinExistence type="inferred from homology"/>
<dbReference type="PANTHER" id="PTHR43500">
    <property type="entry name" value="CYSTATHIONINE BETA-LYASE-RELATED"/>
    <property type="match status" value="1"/>
</dbReference>
<dbReference type="NCBIfam" id="TIGR01324">
    <property type="entry name" value="cysta_beta_ly_B"/>
    <property type="match status" value="1"/>
</dbReference>
<evidence type="ECO:0000256" key="3">
    <source>
        <dbReference type="ARBA" id="ARBA00022898"/>
    </source>
</evidence>
<name>A0ABQ6BGU1_9CAUL</name>
<comment type="caution">
    <text evidence="8">The sequence shown here is derived from an EMBL/GenBank/DDBJ whole genome shotgun (WGS) entry which is preliminary data.</text>
</comment>
<dbReference type="EMBL" id="BSOY01000008">
    <property type="protein sequence ID" value="GLS00649.1"/>
    <property type="molecule type" value="Genomic_DNA"/>
</dbReference>
<comment type="catalytic activity">
    <reaction evidence="5">
        <text>L,L-cystathionine + H2O = L-homocysteine + pyruvate + NH4(+)</text>
        <dbReference type="Rhea" id="RHEA:13965"/>
        <dbReference type="ChEBI" id="CHEBI:15361"/>
        <dbReference type="ChEBI" id="CHEBI:15377"/>
        <dbReference type="ChEBI" id="CHEBI:28938"/>
        <dbReference type="ChEBI" id="CHEBI:58161"/>
        <dbReference type="ChEBI" id="CHEBI:58199"/>
    </reaction>
</comment>
<evidence type="ECO:0000256" key="4">
    <source>
        <dbReference type="ARBA" id="ARBA00023239"/>
    </source>
</evidence>
<dbReference type="InterPro" id="IPR000277">
    <property type="entry name" value="Cys/Met-Metab_PyrdxlP-dep_enz"/>
</dbReference>
<dbReference type="Proteomes" id="UP001156921">
    <property type="component" value="Unassembled WGS sequence"/>
</dbReference>